<protein>
    <submittedName>
        <fullName evidence="1">Uncharacterized protein</fullName>
    </submittedName>
</protein>
<dbReference type="AlphaFoldDB" id="A0A5E4BNH9"/>
<dbReference type="Proteomes" id="UP000335636">
    <property type="component" value="Unassembled WGS sequence"/>
</dbReference>
<evidence type="ECO:0000313" key="1">
    <source>
        <dbReference type="EMBL" id="VTJ71224.1"/>
    </source>
</evidence>
<reference evidence="1" key="1">
    <citation type="submission" date="2019-04" db="EMBL/GenBank/DDBJ databases">
        <authorList>
            <person name="Alioto T."/>
            <person name="Alioto T."/>
        </authorList>
    </citation>
    <scope>NUCLEOTIDE SEQUENCE [LARGE SCALE GENOMIC DNA]</scope>
</reference>
<gene>
    <name evidence="1" type="ORF">MONAX_5E045831</name>
</gene>
<sequence>MSDLRFPLRLSPHPFPASHSWTLNVERKRCRHPASLAERSAADRRLFLDLGVLKYCESNLEEGVAGFHESHGGKCFIRVEEAALRTRMILVSEK</sequence>
<organism evidence="1 2">
    <name type="scientific">Marmota monax</name>
    <name type="common">Woodchuck</name>
    <dbReference type="NCBI Taxonomy" id="9995"/>
    <lineage>
        <taxon>Eukaryota</taxon>
        <taxon>Metazoa</taxon>
        <taxon>Chordata</taxon>
        <taxon>Craniata</taxon>
        <taxon>Vertebrata</taxon>
        <taxon>Euteleostomi</taxon>
        <taxon>Mammalia</taxon>
        <taxon>Eutheria</taxon>
        <taxon>Euarchontoglires</taxon>
        <taxon>Glires</taxon>
        <taxon>Rodentia</taxon>
        <taxon>Sciuromorpha</taxon>
        <taxon>Sciuridae</taxon>
        <taxon>Xerinae</taxon>
        <taxon>Marmotini</taxon>
        <taxon>Marmota</taxon>
    </lineage>
</organism>
<proteinExistence type="predicted"/>
<comment type="caution">
    <text evidence="1">The sequence shown here is derived from an EMBL/GenBank/DDBJ whole genome shotgun (WGS) entry which is preliminary data.</text>
</comment>
<evidence type="ECO:0000313" key="2">
    <source>
        <dbReference type="Proteomes" id="UP000335636"/>
    </source>
</evidence>
<dbReference type="EMBL" id="CABDUW010000544">
    <property type="protein sequence ID" value="VTJ71224.1"/>
    <property type="molecule type" value="Genomic_DNA"/>
</dbReference>
<name>A0A5E4BNH9_MARMO</name>
<accession>A0A5E4BNH9</accession>
<keyword evidence="2" id="KW-1185">Reference proteome</keyword>